<feature type="transmembrane region" description="Helical" evidence="1">
    <location>
        <begin position="165"/>
        <end position="186"/>
    </location>
</feature>
<evidence type="ECO:0000313" key="2">
    <source>
        <dbReference type="EMBL" id="KAB7732247.1"/>
    </source>
</evidence>
<keyword evidence="1" id="KW-0812">Transmembrane</keyword>
<dbReference type="RefSeq" id="WP_152123815.1">
    <property type="nucleotide sequence ID" value="NZ_WELI01000002.1"/>
</dbReference>
<keyword evidence="1" id="KW-1133">Transmembrane helix</keyword>
<accession>A0A7J5U372</accession>
<gene>
    <name evidence="2" type="ORF">F5984_08585</name>
</gene>
<sequence length="237" mass="26200">MKTLVSILLITHIIAGSLALLLGLVAMLAQKGSRLHNRAGRVYVWCMTYVALSAVLLFVVQPFTIFRLFLTGVAVFSFYLSTTGYRAVVLKRAGLSLAEPPTFDRWLTYLTLLVSISMICFGVFLITSGAGSFMPILFTFFGVFTLVFALQDLRQFGKPTEKMHWFFGHFTRMGGSYVAALTAFIVNNNARMLPANAPDWAHLAGWIVPSLVGGMLIGRTVAHYKKKFVAKETMVVA</sequence>
<dbReference type="EMBL" id="WELI01000002">
    <property type="protein sequence ID" value="KAB7732247.1"/>
    <property type="molecule type" value="Genomic_DNA"/>
</dbReference>
<feature type="transmembrane region" description="Helical" evidence="1">
    <location>
        <begin position="133"/>
        <end position="153"/>
    </location>
</feature>
<organism evidence="2 3">
    <name type="scientific">Rudanella paleaurantiibacter</name>
    <dbReference type="NCBI Taxonomy" id="2614655"/>
    <lineage>
        <taxon>Bacteria</taxon>
        <taxon>Pseudomonadati</taxon>
        <taxon>Bacteroidota</taxon>
        <taxon>Cytophagia</taxon>
        <taxon>Cytophagales</taxon>
        <taxon>Cytophagaceae</taxon>
        <taxon>Rudanella</taxon>
    </lineage>
</organism>
<feature type="transmembrane region" description="Helical" evidence="1">
    <location>
        <begin position="42"/>
        <end position="60"/>
    </location>
</feature>
<keyword evidence="3" id="KW-1185">Reference proteome</keyword>
<feature type="transmembrane region" description="Helical" evidence="1">
    <location>
        <begin position="6"/>
        <end position="30"/>
    </location>
</feature>
<evidence type="ECO:0000313" key="3">
    <source>
        <dbReference type="Proteomes" id="UP000488299"/>
    </source>
</evidence>
<proteinExistence type="predicted"/>
<feature type="transmembrane region" description="Helical" evidence="1">
    <location>
        <begin position="66"/>
        <end position="85"/>
    </location>
</feature>
<feature type="transmembrane region" description="Helical" evidence="1">
    <location>
        <begin position="206"/>
        <end position="224"/>
    </location>
</feature>
<feature type="transmembrane region" description="Helical" evidence="1">
    <location>
        <begin position="106"/>
        <end position="127"/>
    </location>
</feature>
<dbReference type="Proteomes" id="UP000488299">
    <property type="component" value="Unassembled WGS sequence"/>
</dbReference>
<protein>
    <submittedName>
        <fullName evidence="2">DUF2306 domain-containing protein</fullName>
    </submittedName>
</protein>
<keyword evidence="1" id="KW-0472">Membrane</keyword>
<evidence type="ECO:0000256" key="1">
    <source>
        <dbReference type="SAM" id="Phobius"/>
    </source>
</evidence>
<dbReference type="AlphaFoldDB" id="A0A7J5U372"/>
<reference evidence="2 3" key="1">
    <citation type="submission" date="2019-10" db="EMBL/GenBank/DDBJ databases">
        <title>Rudanella paleaurantiibacter sp. nov., isolated from sludge.</title>
        <authorList>
            <person name="Xu S.Q."/>
        </authorList>
    </citation>
    <scope>NUCLEOTIDE SEQUENCE [LARGE SCALE GENOMIC DNA]</scope>
    <source>
        <strain evidence="2 3">HX-22-17</strain>
    </source>
</reference>
<name>A0A7J5U372_9BACT</name>
<comment type="caution">
    <text evidence="2">The sequence shown here is derived from an EMBL/GenBank/DDBJ whole genome shotgun (WGS) entry which is preliminary data.</text>
</comment>